<evidence type="ECO:0000313" key="4">
    <source>
        <dbReference type="Proteomes" id="UP000321049"/>
    </source>
</evidence>
<feature type="compositionally biased region" description="Basic residues" evidence="1">
    <location>
        <begin position="172"/>
        <end position="185"/>
    </location>
</feature>
<dbReference type="RefSeq" id="WP_146846333.1">
    <property type="nucleotide sequence ID" value="NZ_BJWH01000011.1"/>
</dbReference>
<accession>A0A511JLM2</accession>
<protein>
    <recommendedName>
        <fullName evidence="2">DnaJ homologue subfamily C member 28 conserved domain-containing protein</fullName>
    </recommendedName>
</protein>
<reference evidence="3 4" key="1">
    <citation type="submission" date="2019-07" db="EMBL/GenBank/DDBJ databases">
        <title>Whole genome shotgun sequence of Cellulomonas terrae NBRC 100819.</title>
        <authorList>
            <person name="Hosoyama A."/>
            <person name="Uohara A."/>
            <person name="Ohji S."/>
            <person name="Ichikawa N."/>
        </authorList>
    </citation>
    <scope>NUCLEOTIDE SEQUENCE [LARGE SCALE GENOMIC DNA]</scope>
    <source>
        <strain evidence="3 4">NBRC 100819</strain>
    </source>
</reference>
<comment type="caution">
    <text evidence="3">The sequence shown here is derived from an EMBL/GenBank/DDBJ whole genome shotgun (WGS) entry which is preliminary data.</text>
</comment>
<gene>
    <name evidence="3" type="ORF">CTE05_23720</name>
</gene>
<dbReference type="Proteomes" id="UP000321049">
    <property type="component" value="Unassembled WGS sequence"/>
</dbReference>
<feature type="compositionally biased region" description="Basic and acidic residues" evidence="1">
    <location>
        <begin position="1"/>
        <end position="20"/>
    </location>
</feature>
<dbReference type="InterPro" id="IPR018961">
    <property type="entry name" value="DnaJ_homolog_subfam-C_membr-28"/>
</dbReference>
<dbReference type="AlphaFoldDB" id="A0A511JLM2"/>
<keyword evidence="4" id="KW-1185">Reference proteome</keyword>
<proteinExistence type="predicted"/>
<dbReference type="Pfam" id="PF09350">
    <property type="entry name" value="DJC28_CD"/>
    <property type="match status" value="1"/>
</dbReference>
<feature type="region of interest" description="Disordered" evidence="1">
    <location>
        <begin position="155"/>
        <end position="185"/>
    </location>
</feature>
<dbReference type="OrthoDB" id="3395286at2"/>
<sequence length="185" mass="21291">MPEHDPVRDAARYRVQRDSAGEQGEQEPAAPRGRMENRHQWVDVVIDQAIARGEFDDLPLAGKPIPGITRHDPDWWLKALIEREQISGVLPEAIQLRKDDAVLAERLDALRTEDDVRSAVEEFNARIVSARRQLLGGPPVVTPLRDVDREVREWHARRRVPEPAPAEEPVRPRRVGRRHWRRSTS</sequence>
<evidence type="ECO:0000313" key="3">
    <source>
        <dbReference type="EMBL" id="GEL98825.1"/>
    </source>
</evidence>
<organism evidence="3 4">
    <name type="scientific">Cellulomonas terrae</name>
    <dbReference type="NCBI Taxonomy" id="311234"/>
    <lineage>
        <taxon>Bacteria</taxon>
        <taxon>Bacillati</taxon>
        <taxon>Actinomycetota</taxon>
        <taxon>Actinomycetes</taxon>
        <taxon>Micrococcales</taxon>
        <taxon>Cellulomonadaceae</taxon>
        <taxon>Cellulomonas</taxon>
    </lineage>
</organism>
<dbReference type="EMBL" id="BJWH01000011">
    <property type="protein sequence ID" value="GEL98825.1"/>
    <property type="molecule type" value="Genomic_DNA"/>
</dbReference>
<evidence type="ECO:0000256" key="1">
    <source>
        <dbReference type="SAM" id="MobiDB-lite"/>
    </source>
</evidence>
<name>A0A511JLM2_9CELL</name>
<feature type="region of interest" description="Disordered" evidence="1">
    <location>
        <begin position="1"/>
        <end position="37"/>
    </location>
</feature>
<evidence type="ECO:0000259" key="2">
    <source>
        <dbReference type="Pfam" id="PF09350"/>
    </source>
</evidence>
<feature type="domain" description="DnaJ homologue subfamily C member 28 conserved" evidence="2">
    <location>
        <begin position="41"/>
        <end position="107"/>
    </location>
</feature>